<gene>
    <name evidence="2" type="primary">hli4</name>
    <name evidence="2" type="ordered locus">SYNW0817</name>
</gene>
<keyword evidence="1" id="KW-0812">Transmembrane</keyword>
<keyword evidence="1" id="KW-0472">Membrane</keyword>
<proteinExistence type="predicted"/>
<feature type="transmembrane region" description="Helical" evidence="1">
    <location>
        <begin position="58"/>
        <end position="81"/>
    </location>
</feature>
<keyword evidence="1" id="KW-1133">Transmembrane helix</keyword>
<organism evidence="2 3">
    <name type="scientific">Parasynechococcus marenigrum (strain WH8102)</name>
    <dbReference type="NCBI Taxonomy" id="84588"/>
    <lineage>
        <taxon>Bacteria</taxon>
        <taxon>Bacillati</taxon>
        <taxon>Cyanobacteriota</taxon>
        <taxon>Cyanophyceae</taxon>
        <taxon>Synechococcales</taxon>
        <taxon>Prochlorococcaceae</taxon>
        <taxon>Parasynechococcus</taxon>
        <taxon>Parasynechococcus marenigrum</taxon>
    </lineage>
</organism>
<dbReference type="HOGENOM" id="CLU_171075_0_0_3"/>
<evidence type="ECO:0000313" key="2">
    <source>
        <dbReference type="EMBL" id="CAE07332.1"/>
    </source>
</evidence>
<sequence length="84" mass="8842">MAQTPSTDAPVIRGATVTTEDGGRLNAFASEPRMQVVEAEQGWGFHERAEKLNGRMAMLGFIALLATEIALGGEAFTHGLLGLG</sequence>
<dbReference type="EMBL" id="BX569691">
    <property type="protein sequence ID" value="CAE07332.1"/>
    <property type="molecule type" value="Genomic_DNA"/>
</dbReference>
<protein>
    <submittedName>
        <fullName evidence="2">Possible high light inducible protein</fullName>
    </submittedName>
</protein>
<evidence type="ECO:0000313" key="3">
    <source>
        <dbReference type="Proteomes" id="UP000001422"/>
    </source>
</evidence>
<keyword evidence="3" id="KW-1185">Reference proteome</keyword>
<dbReference type="SUPFAM" id="SSF103511">
    <property type="entry name" value="Chlorophyll a-b binding protein"/>
    <property type="match status" value="1"/>
</dbReference>
<reference evidence="2 3" key="1">
    <citation type="journal article" date="2003" name="Nature">
        <title>The genome of a motile marine Synechococcus.</title>
        <authorList>
            <person name="Palenik B."/>
            <person name="Brahamsha B."/>
            <person name="Larimer F."/>
            <person name="Land M."/>
            <person name="Hauser L."/>
            <person name="Chain P."/>
            <person name="Lamerdin J."/>
            <person name="Regala W."/>
            <person name="Allen E.A."/>
            <person name="McCarren J."/>
            <person name="Paulsen I."/>
            <person name="Dufresne A."/>
            <person name="Partensky F."/>
            <person name="Webb E."/>
            <person name="Waterbury J."/>
        </authorList>
    </citation>
    <scope>NUCLEOTIDE SEQUENCE [LARGE SCALE GENOMIC DNA]</scope>
    <source>
        <strain evidence="2 3">WH8102</strain>
    </source>
</reference>
<name>Q7U809_PARMW</name>
<evidence type="ECO:0000256" key="1">
    <source>
        <dbReference type="SAM" id="Phobius"/>
    </source>
</evidence>
<dbReference type="KEGG" id="syw:SYNW0817"/>
<dbReference type="eggNOG" id="ENOG5032YD8">
    <property type="taxonomic scope" value="Bacteria"/>
</dbReference>
<dbReference type="AlphaFoldDB" id="Q7U809"/>
<dbReference type="RefSeq" id="WP_011127682.1">
    <property type="nucleotide sequence ID" value="NC_005070.1"/>
</dbReference>
<dbReference type="STRING" id="84588.SYNW0817"/>
<dbReference type="Proteomes" id="UP000001422">
    <property type="component" value="Chromosome"/>
</dbReference>
<accession>Q7U809</accession>